<dbReference type="RefSeq" id="WP_385961637.1">
    <property type="nucleotide sequence ID" value="NZ_JBHSOG010000072.1"/>
</dbReference>
<protein>
    <submittedName>
        <fullName evidence="1">RHS repeat-associated core domain-containing protein</fullName>
    </submittedName>
</protein>
<dbReference type="Proteomes" id="UP001595974">
    <property type="component" value="Unassembled WGS sequence"/>
</dbReference>
<organism evidence="1 2">
    <name type="scientific">Thauera sinica</name>
    <dbReference type="NCBI Taxonomy" id="2665146"/>
    <lineage>
        <taxon>Bacteria</taxon>
        <taxon>Pseudomonadati</taxon>
        <taxon>Pseudomonadota</taxon>
        <taxon>Betaproteobacteria</taxon>
        <taxon>Rhodocyclales</taxon>
        <taxon>Zoogloeaceae</taxon>
        <taxon>Thauera</taxon>
    </lineage>
</organism>
<reference evidence="2" key="1">
    <citation type="journal article" date="2019" name="Int. J. Syst. Evol. Microbiol.">
        <title>The Global Catalogue of Microorganisms (GCM) 10K type strain sequencing project: providing services to taxonomists for standard genome sequencing and annotation.</title>
        <authorList>
            <consortium name="The Broad Institute Genomics Platform"/>
            <consortium name="The Broad Institute Genome Sequencing Center for Infectious Disease"/>
            <person name="Wu L."/>
            <person name="Ma J."/>
        </authorList>
    </citation>
    <scope>NUCLEOTIDE SEQUENCE [LARGE SCALE GENOMIC DNA]</scope>
    <source>
        <strain evidence="2">SHR3</strain>
    </source>
</reference>
<name>A0ABW1AUZ9_9RHOO</name>
<proteinExistence type="predicted"/>
<keyword evidence="2" id="KW-1185">Reference proteome</keyword>
<dbReference type="PRINTS" id="PR00394">
    <property type="entry name" value="RHSPROTEIN"/>
</dbReference>
<dbReference type="InterPro" id="IPR022385">
    <property type="entry name" value="Rhs_assc_core"/>
</dbReference>
<evidence type="ECO:0000313" key="1">
    <source>
        <dbReference type="EMBL" id="MFC5771125.1"/>
    </source>
</evidence>
<accession>A0ABW1AUZ9</accession>
<dbReference type="PANTHER" id="PTHR32305:SF15">
    <property type="entry name" value="PROTEIN RHSA-RELATED"/>
    <property type="match status" value="1"/>
</dbReference>
<comment type="caution">
    <text evidence="1">The sequence shown here is derived from an EMBL/GenBank/DDBJ whole genome shotgun (WGS) entry which is preliminary data.</text>
</comment>
<feature type="non-terminal residue" evidence="1">
    <location>
        <position position="1"/>
    </location>
</feature>
<dbReference type="NCBIfam" id="TIGR03696">
    <property type="entry name" value="Rhs_assc_core"/>
    <property type="match status" value="1"/>
</dbReference>
<dbReference type="InterPro" id="IPR050708">
    <property type="entry name" value="T6SS_VgrG/RHS"/>
</dbReference>
<dbReference type="PANTHER" id="PTHR32305">
    <property type="match status" value="1"/>
</dbReference>
<gene>
    <name evidence="1" type="ORF">ACFPTN_17235</name>
</gene>
<sequence length="208" mass="21722">PRVARNQAGQVVWRWESDAFGSTAANEDPAGTGTSTTVNLRFPGQYFDKESGLFYNLNRYYDPTIGRYISPDPIGLAGGLNSFGYASQNPLSFTDPDGLQATAVLGGFGGGSSVAGAGATAGLGASAAVAGAGLAGYGLGTLLYPYVEPAISKAVDWCMSTSADREQKCWAAYQAQIRICKMSPTAAARKQCYARAADIYGDCLRGKN</sequence>
<evidence type="ECO:0000313" key="2">
    <source>
        <dbReference type="Proteomes" id="UP001595974"/>
    </source>
</evidence>
<dbReference type="Gene3D" id="2.180.10.10">
    <property type="entry name" value="RHS repeat-associated core"/>
    <property type="match status" value="1"/>
</dbReference>
<dbReference type="EMBL" id="JBHSOG010000072">
    <property type="protein sequence ID" value="MFC5771125.1"/>
    <property type="molecule type" value="Genomic_DNA"/>
</dbReference>